<organism evidence="1 2">
    <name type="scientific">Periconia digitata</name>
    <dbReference type="NCBI Taxonomy" id="1303443"/>
    <lineage>
        <taxon>Eukaryota</taxon>
        <taxon>Fungi</taxon>
        <taxon>Dikarya</taxon>
        <taxon>Ascomycota</taxon>
        <taxon>Pezizomycotina</taxon>
        <taxon>Dothideomycetes</taxon>
        <taxon>Pleosporomycetidae</taxon>
        <taxon>Pleosporales</taxon>
        <taxon>Massarineae</taxon>
        <taxon>Periconiaceae</taxon>
        <taxon>Periconia</taxon>
    </lineage>
</organism>
<sequence>MITWRSGMRKKSIAVSAQCHRGSPISQCQSFDWCITSPLTFIVQEDNLSKPYHVLYHALTIRLFGLMSPMFFKVIMSPFAYDINQISLYETSIRSVQAGVWGAHGRLQEILLILRLFGNVIVFGVNDFQDEFLSISCEVAFRFRYFDRYYCSGRQS</sequence>
<evidence type="ECO:0000313" key="1">
    <source>
        <dbReference type="EMBL" id="CAI6338065.1"/>
    </source>
</evidence>
<dbReference type="AlphaFoldDB" id="A0A9W4ULA8"/>
<reference evidence="1" key="1">
    <citation type="submission" date="2023-01" db="EMBL/GenBank/DDBJ databases">
        <authorList>
            <person name="Van Ghelder C."/>
            <person name="Rancurel C."/>
        </authorList>
    </citation>
    <scope>NUCLEOTIDE SEQUENCE</scope>
    <source>
        <strain evidence="1">CNCM I-4278</strain>
    </source>
</reference>
<accession>A0A9W4ULA8</accession>
<evidence type="ECO:0000313" key="2">
    <source>
        <dbReference type="Proteomes" id="UP001152607"/>
    </source>
</evidence>
<comment type="caution">
    <text evidence="1">The sequence shown here is derived from an EMBL/GenBank/DDBJ whole genome shotgun (WGS) entry which is preliminary data.</text>
</comment>
<name>A0A9W4ULA8_9PLEO</name>
<dbReference type="Proteomes" id="UP001152607">
    <property type="component" value="Unassembled WGS sequence"/>
</dbReference>
<protein>
    <submittedName>
        <fullName evidence="1">Uncharacterized protein</fullName>
    </submittedName>
</protein>
<dbReference type="EMBL" id="CAOQHR010000008">
    <property type="protein sequence ID" value="CAI6338065.1"/>
    <property type="molecule type" value="Genomic_DNA"/>
</dbReference>
<proteinExistence type="predicted"/>
<keyword evidence="2" id="KW-1185">Reference proteome</keyword>
<gene>
    <name evidence="1" type="ORF">PDIGIT_LOCUS11187</name>
</gene>